<dbReference type="OrthoDB" id="3263055at2759"/>
<keyword evidence="1" id="KW-0812">Transmembrane</keyword>
<evidence type="ECO:0000313" key="3">
    <source>
        <dbReference type="EMBL" id="KAF9443459.1"/>
    </source>
</evidence>
<feature type="transmembrane region" description="Helical" evidence="1">
    <location>
        <begin position="21"/>
        <end position="40"/>
    </location>
</feature>
<feature type="non-terminal residue" evidence="3">
    <location>
        <position position="97"/>
    </location>
</feature>
<keyword evidence="4" id="KW-1185">Reference proteome</keyword>
<dbReference type="InterPro" id="IPR045339">
    <property type="entry name" value="DUF6534"/>
</dbReference>
<reference evidence="3" key="1">
    <citation type="submission" date="2020-11" db="EMBL/GenBank/DDBJ databases">
        <authorList>
            <consortium name="DOE Joint Genome Institute"/>
            <person name="Ahrendt S."/>
            <person name="Riley R."/>
            <person name="Andreopoulos W."/>
            <person name="Labutti K."/>
            <person name="Pangilinan J."/>
            <person name="Ruiz-Duenas F.J."/>
            <person name="Barrasa J.M."/>
            <person name="Sanchez-Garcia M."/>
            <person name="Camarero S."/>
            <person name="Miyauchi S."/>
            <person name="Serrano A."/>
            <person name="Linde D."/>
            <person name="Babiker R."/>
            <person name="Drula E."/>
            <person name="Ayuso-Fernandez I."/>
            <person name="Pacheco R."/>
            <person name="Padilla G."/>
            <person name="Ferreira P."/>
            <person name="Barriuso J."/>
            <person name="Kellner H."/>
            <person name="Castanera R."/>
            <person name="Alfaro M."/>
            <person name="Ramirez L."/>
            <person name="Pisabarro A.G."/>
            <person name="Kuo A."/>
            <person name="Tritt A."/>
            <person name="Lipzen A."/>
            <person name="He G."/>
            <person name="Yan M."/>
            <person name="Ng V."/>
            <person name="Cullen D."/>
            <person name="Martin F."/>
            <person name="Rosso M.-N."/>
            <person name="Henrissat B."/>
            <person name="Hibbett D."/>
            <person name="Martinez A.T."/>
            <person name="Grigoriev I.V."/>
        </authorList>
    </citation>
    <scope>NUCLEOTIDE SEQUENCE</scope>
    <source>
        <strain evidence="3">MF-IS2</strain>
    </source>
</reference>
<dbReference type="Proteomes" id="UP000807342">
    <property type="component" value="Unassembled WGS sequence"/>
</dbReference>
<feature type="domain" description="DUF6534" evidence="2">
    <location>
        <begin position="6"/>
        <end position="47"/>
    </location>
</feature>
<dbReference type="EMBL" id="MU151471">
    <property type="protein sequence ID" value="KAF9443459.1"/>
    <property type="molecule type" value="Genomic_DNA"/>
</dbReference>
<proteinExistence type="predicted"/>
<sequence>GPVDGLCAVAPLVSIVLARQTFFYIMFFLCIGRLYSNSLLATLNVRKNIRAAADGIHNTSDDMSLSLREFPRRVSMATKRSTNISIKINTTKEFNTD</sequence>
<dbReference type="AlphaFoldDB" id="A0A9P5X4F9"/>
<comment type="caution">
    <text evidence="3">The sequence shown here is derived from an EMBL/GenBank/DDBJ whole genome shotgun (WGS) entry which is preliminary data.</text>
</comment>
<organism evidence="3 4">
    <name type="scientific">Macrolepiota fuliginosa MF-IS2</name>
    <dbReference type="NCBI Taxonomy" id="1400762"/>
    <lineage>
        <taxon>Eukaryota</taxon>
        <taxon>Fungi</taxon>
        <taxon>Dikarya</taxon>
        <taxon>Basidiomycota</taxon>
        <taxon>Agaricomycotina</taxon>
        <taxon>Agaricomycetes</taxon>
        <taxon>Agaricomycetidae</taxon>
        <taxon>Agaricales</taxon>
        <taxon>Agaricineae</taxon>
        <taxon>Agaricaceae</taxon>
        <taxon>Macrolepiota</taxon>
    </lineage>
</organism>
<protein>
    <recommendedName>
        <fullName evidence="2">DUF6534 domain-containing protein</fullName>
    </recommendedName>
</protein>
<keyword evidence="1" id="KW-1133">Transmembrane helix</keyword>
<evidence type="ECO:0000256" key="1">
    <source>
        <dbReference type="SAM" id="Phobius"/>
    </source>
</evidence>
<name>A0A9P5X4F9_9AGAR</name>
<evidence type="ECO:0000259" key="2">
    <source>
        <dbReference type="Pfam" id="PF20152"/>
    </source>
</evidence>
<keyword evidence="1" id="KW-0472">Membrane</keyword>
<gene>
    <name evidence="3" type="ORF">P691DRAFT_623033</name>
</gene>
<dbReference type="Pfam" id="PF20152">
    <property type="entry name" value="DUF6534"/>
    <property type="match status" value="1"/>
</dbReference>
<accession>A0A9P5X4F9</accession>
<evidence type="ECO:0000313" key="4">
    <source>
        <dbReference type="Proteomes" id="UP000807342"/>
    </source>
</evidence>
<feature type="non-terminal residue" evidence="3">
    <location>
        <position position="1"/>
    </location>
</feature>